<organism evidence="2 3">
    <name type="scientific">Operophtera brumata</name>
    <name type="common">Winter moth</name>
    <name type="synonym">Phalaena brumata</name>
    <dbReference type="NCBI Taxonomy" id="104452"/>
    <lineage>
        <taxon>Eukaryota</taxon>
        <taxon>Metazoa</taxon>
        <taxon>Ecdysozoa</taxon>
        <taxon>Arthropoda</taxon>
        <taxon>Hexapoda</taxon>
        <taxon>Insecta</taxon>
        <taxon>Pterygota</taxon>
        <taxon>Neoptera</taxon>
        <taxon>Endopterygota</taxon>
        <taxon>Lepidoptera</taxon>
        <taxon>Glossata</taxon>
        <taxon>Ditrysia</taxon>
        <taxon>Geometroidea</taxon>
        <taxon>Geometridae</taxon>
        <taxon>Larentiinae</taxon>
        <taxon>Operophtera</taxon>
    </lineage>
</organism>
<feature type="coiled-coil region" evidence="1">
    <location>
        <begin position="127"/>
        <end position="182"/>
    </location>
</feature>
<dbReference type="GO" id="GO:0061630">
    <property type="term" value="F:ubiquitin protein ligase activity"/>
    <property type="evidence" value="ECO:0007669"/>
    <property type="project" value="InterPro"/>
</dbReference>
<protein>
    <submittedName>
        <fullName evidence="2">Putative cyclin B1 interacting protein 1</fullName>
    </submittedName>
</protein>
<dbReference type="PANTHER" id="PTHR14305:SF0">
    <property type="entry name" value="E3 UBIQUITIN-PROTEIN LIGASE CCNB1IP1"/>
    <property type="match status" value="1"/>
</dbReference>
<dbReference type="GO" id="GO:0007131">
    <property type="term" value="P:reciprocal meiotic recombination"/>
    <property type="evidence" value="ECO:0007669"/>
    <property type="project" value="InterPro"/>
</dbReference>
<evidence type="ECO:0000313" key="3">
    <source>
        <dbReference type="Proteomes" id="UP000037510"/>
    </source>
</evidence>
<evidence type="ECO:0000313" key="2">
    <source>
        <dbReference type="EMBL" id="KOB78163.1"/>
    </source>
</evidence>
<sequence>MDIVCNFKKCRRALSNHAWVTTCSHAFCVEHGKSEFKRNAENSLNCPACGTELRDKFDVIQADLKPGEIFRSIVLAGMRPDTIMDIAMRAMSFWSYQVEQETLYQESMAKHAREKLQCMEEINTLNLQKLKAELETCKRKISSMQTEFNNKRKQAEDLTARLEEKSRKLQKLTFQLEAQKRKDIRVGNFEAVSKPNQETCMDISDLVGQRAASEAFVFRPVLETHESPVNAICSPKTPMFDFCKINKKRQNQPSHFKFRPNKS</sequence>
<keyword evidence="1" id="KW-0175">Coiled coil</keyword>
<dbReference type="GO" id="GO:0000795">
    <property type="term" value="C:synaptonemal complex"/>
    <property type="evidence" value="ECO:0007669"/>
    <property type="project" value="InterPro"/>
</dbReference>
<name>A0A0L7LRS4_OPEBR</name>
<dbReference type="PANTHER" id="PTHR14305">
    <property type="entry name" value="E3 UBIQUITIN-PROTEIN LIGASE CCNB1IP1"/>
    <property type="match status" value="1"/>
</dbReference>
<accession>A0A0L7LRS4</accession>
<dbReference type="Proteomes" id="UP000037510">
    <property type="component" value="Unassembled WGS sequence"/>
</dbReference>
<evidence type="ECO:0000256" key="1">
    <source>
        <dbReference type="SAM" id="Coils"/>
    </source>
</evidence>
<proteinExistence type="predicted"/>
<dbReference type="EMBL" id="JTDY01000231">
    <property type="protein sequence ID" value="KOB78163.1"/>
    <property type="molecule type" value="Genomic_DNA"/>
</dbReference>
<comment type="caution">
    <text evidence="2">The sequence shown here is derived from an EMBL/GenBank/DDBJ whole genome shotgun (WGS) entry which is preliminary data.</text>
</comment>
<dbReference type="OrthoDB" id="441210at2759"/>
<dbReference type="STRING" id="104452.A0A0L7LRS4"/>
<reference evidence="2 3" key="1">
    <citation type="journal article" date="2015" name="Genome Biol. Evol.">
        <title>The genome of winter moth (Operophtera brumata) provides a genomic perspective on sexual dimorphism and phenology.</title>
        <authorList>
            <person name="Derks M.F."/>
            <person name="Smit S."/>
            <person name="Salis L."/>
            <person name="Schijlen E."/>
            <person name="Bossers A."/>
            <person name="Mateman C."/>
            <person name="Pijl A.S."/>
            <person name="de Ridder D."/>
            <person name="Groenen M.A."/>
            <person name="Visser M.E."/>
            <person name="Megens H.J."/>
        </authorList>
    </citation>
    <scope>NUCLEOTIDE SEQUENCE [LARGE SCALE GENOMIC DNA]</scope>
    <source>
        <strain evidence="2">WM2013NL</strain>
        <tissue evidence="2">Head and thorax</tissue>
    </source>
</reference>
<gene>
    <name evidence="2" type="ORF">OBRU01_02876</name>
</gene>
<dbReference type="AlphaFoldDB" id="A0A0L7LRS4"/>
<keyword evidence="3" id="KW-1185">Reference proteome</keyword>
<dbReference type="InterPro" id="IPR042448">
    <property type="entry name" value="CCNB1IP1"/>
</dbReference>